<proteinExistence type="predicted"/>
<keyword evidence="11" id="KW-0449">Lipoprotein</keyword>
<evidence type="ECO:0000313" key="11">
    <source>
        <dbReference type="EMBL" id="ABK51827.1"/>
    </source>
</evidence>
<dbReference type="KEGG" id="ace:Acel_0051"/>
<dbReference type="HOGENOM" id="CLU_044403_4_1_11"/>
<dbReference type="eggNOG" id="COG1477">
    <property type="taxonomic scope" value="Bacteria"/>
</dbReference>
<dbReference type="InParanoid" id="A0LQW7"/>
<dbReference type="InterPro" id="IPR003374">
    <property type="entry name" value="ApbE-like_sf"/>
</dbReference>
<accession>A0LQW7</accession>
<dbReference type="EMBL" id="CP000481">
    <property type="protein sequence ID" value="ABK51827.1"/>
    <property type="molecule type" value="Genomic_DNA"/>
</dbReference>
<dbReference type="Gene3D" id="3.10.520.10">
    <property type="entry name" value="ApbE-like domains"/>
    <property type="match status" value="2"/>
</dbReference>
<dbReference type="SUPFAM" id="SSF143631">
    <property type="entry name" value="ApbE-like"/>
    <property type="match status" value="1"/>
</dbReference>
<keyword evidence="4" id="KW-0285">Flavoprotein</keyword>
<dbReference type="PANTHER" id="PTHR30040">
    <property type="entry name" value="THIAMINE BIOSYNTHESIS LIPOPROTEIN APBE"/>
    <property type="match status" value="1"/>
</dbReference>
<evidence type="ECO:0000256" key="6">
    <source>
        <dbReference type="ARBA" id="ARBA00022723"/>
    </source>
</evidence>
<organism evidence="11 12">
    <name type="scientific">Acidothermus cellulolyticus (strain ATCC 43068 / DSM 8971 / 11B)</name>
    <dbReference type="NCBI Taxonomy" id="351607"/>
    <lineage>
        <taxon>Bacteria</taxon>
        <taxon>Bacillati</taxon>
        <taxon>Actinomycetota</taxon>
        <taxon>Actinomycetes</taxon>
        <taxon>Acidothermales</taxon>
        <taxon>Acidothermaceae</taxon>
        <taxon>Acidothermus</taxon>
    </lineage>
</organism>
<reference evidence="11 12" key="1">
    <citation type="journal article" date="2009" name="Genome Res.">
        <title>Complete genome of the cellulolytic thermophile Acidothermus cellulolyticus 11B provides insights into its ecophysiological and evolutionary adaptations.</title>
        <authorList>
            <person name="Barabote R.D."/>
            <person name="Xie G."/>
            <person name="Leu D.H."/>
            <person name="Normand P."/>
            <person name="Necsulea A."/>
            <person name="Daubin V."/>
            <person name="Medigue C."/>
            <person name="Adney W.S."/>
            <person name="Xu X.C."/>
            <person name="Lapidus A."/>
            <person name="Parales R.E."/>
            <person name="Detter C."/>
            <person name="Pujic P."/>
            <person name="Bruce D."/>
            <person name="Lavire C."/>
            <person name="Challacombe J.F."/>
            <person name="Brettin T.S."/>
            <person name="Berry A.M."/>
        </authorList>
    </citation>
    <scope>NUCLEOTIDE SEQUENCE [LARGE SCALE GENOMIC DNA]</scope>
    <source>
        <strain evidence="12">ATCC 43068 / DSM 8971 / 11B</strain>
    </source>
</reference>
<dbReference type="GO" id="GO:0016740">
    <property type="term" value="F:transferase activity"/>
    <property type="evidence" value="ECO:0007669"/>
    <property type="project" value="UniProtKB-KW"/>
</dbReference>
<comment type="cofactor">
    <cofactor evidence="1">
        <name>Mg(2+)</name>
        <dbReference type="ChEBI" id="CHEBI:18420"/>
    </cofactor>
</comment>
<dbReference type="STRING" id="351607.Acel_0051"/>
<dbReference type="Pfam" id="PF02424">
    <property type="entry name" value="ApbE"/>
    <property type="match status" value="2"/>
</dbReference>
<keyword evidence="7" id="KW-0274">FAD</keyword>
<protein>
    <recommendedName>
        <fullName evidence="3">FAD:protein FMN transferase</fullName>
        <ecNumber evidence="2">2.7.1.180</ecNumber>
    </recommendedName>
    <alternativeName>
        <fullName evidence="9">Flavin transferase</fullName>
    </alternativeName>
</protein>
<dbReference type="PANTHER" id="PTHR30040:SF2">
    <property type="entry name" value="FAD:PROTEIN FMN TRANSFERASE"/>
    <property type="match status" value="1"/>
</dbReference>
<dbReference type="AlphaFoldDB" id="A0LQW7"/>
<gene>
    <name evidence="11" type="ordered locus">Acel_0051</name>
</gene>
<evidence type="ECO:0000256" key="4">
    <source>
        <dbReference type="ARBA" id="ARBA00022630"/>
    </source>
</evidence>
<dbReference type="Proteomes" id="UP000008221">
    <property type="component" value="Chromosome"/>
</dbReference>
<keyword evidence="6" id="KW-0479">Metal-binding</keyword>
<keyword evidence="5" id="KW-0808">Transferase</keyword>
<evidence type="ECO:0000256" key="9">
    <source>
        <dbReference type="ARBA" id="ARBA00031306"/>
    </source>
</evidence>
<evidence type="ECO:0000256" key="1">
    <source>
        <dbReference type="ARBA" id="ARBA00001946"/>
    </source>
</evidence>
<evidence type="ECO:0000256" key="5">
    <source>
        <dbReference type="ARBA" id="ARBA00022679"/>
    </source>
</evidence>
<evidence type="ECO:0000256" key="7">
    <source>
        <dbReference type="ARBA" id="ARBA00022827"/>
    </source>
</evidence>
<evidence type="ECO:0000256" key="10">
    <source>
        <dbReference type="ARBA" id="ARBA00048540"/>
    </source>
</evidence>
<comment type="catalytic activity">
    <reaction evidence="10">
        <text>L-threonyl-[protein] + FAD = FMN-L-threonyl-[protein] + AMP + H(+)</text>
        <dbReference type="Rhea" id="RHEA:36847"/>
        <dbReference type="Rhea" id="RHEA-COMP:11060"/>
        <dbReference type="Rhea" id="RHEA-COMP:11061"/>
        <dbReference type="ChEBI" id="CHEBI:15378"/>
        <dbReference type="ChEBI" id="CHEBI:30013"/>
        <dbReference type="ChEBI" id="CHEBI:57692"/>
        <dbReference type="ChEBI" id="CHEBI:74257"/>
        <dbReference type="ChEBI" id="CHEBI:456215"/>
        <dbReference type="EC" id="2.7.1.180"/>
    </reaction>
</comment>
<evidence type="ECO:0000256" key="3">
    <source>
        <dbReference type="ARBA" id="ARBA00016337"/>
    </source>
</evidence>
<evidence type="ECO:0000256" key="8">
    <source>
        <dbReference type="ARBA" id="ARBA00022842"/>
    </source>
</evidence>
<dbReference type="InterPro" id="IPR024932">
    <property type="entry name" value="ApbE"/>
</dbReference>
<keyword evidence="8" id="KW-0460">Magnesium</keyword>
<sequence>MPAELTSVVHVEHVMGTTVSFDVRTTPDDVDHARRVIAAAVHILHTADAVFSTYRPDSDISRLNRGELRLAACHPDVARVLDLCAWFEAKTDGYFTARYDGSIDPTGLVKGWAVDRAAQHIADAGYQHVLVNGGGDIAAVGGRAPGLPWRVGIAHPFRSDVLLATVELFTGGVATSGTTCRGAHVINPRTGSPATEWASVTVSGPDLVSADVYATAALARGRSALTWLSELPGFRYWAVSADGAAWQSPPRSAVR</sequence>
<name>A0LQW7_ACIC1</name>
<dbReference type="EC" id="2.7.1.180" evidence="2"/>
<keyword evidence="12" id="KW-1185">Reference proteome</keyword>
<evidence type="ECO:0000313" key="12">
    <source>
        <dbReference type="Proteomes" id="UP000008221"/>
    </source>
</evidence>
<evidence type="ECO:0000256" key="2">
    <source>
        <dbReference type="ARBA" id="ARBA00011955"/>
    </source>
</evidence>
<dbReference type="GO" id="GO:0046872">
    <property type="term" value="F:metal ion binding"/>
    <property type="evidence" value="ECO:0007669"/>
    <property type="project" value="UniProtKB-KW"/>
</dbReference>